<sequence length="85" mass="9225">MARARSEMAREAVVQSVEGSVGSRSLLRRMNSWGILRAVMERPQTMRDLAAESGLSRTAVDAIVTDLVDLGWLVPWDGSPAGRLG</sequence>
<dbReference type="InterPro" id="IPR000835">
    <property type="entry name" value="HTH_MarR-typ"/>
</dbReference>
<gene>
    <name evidence="2" type="ORF">N136_00641</name>
</gene>
<reference evidence="2 3" key="1">
    <citation type="submission" date="2013-08" db="EMBL/GenBank/DDBJ databases">
        <authorList>
            <person name="Weinstock G."/>
            <person name="Sodergren E."/>
            <person name="Wylie T."/>
            <person name="Fulton L."/>
            <person name="Fulton R."/>
            <person name="Fronick C."/>
            <person name="O'Laughlin M."/>
            <person name="Godfrey J."/>
            <person name="Miner T."/>
            <person name="Herter B."/>
            <person name="Appelbaum E."/>
            <person name="Cordes M."/>
            <person name="Lek S."/>
            <person name="Wollam A."/>
            <person name="Pepin K.H."/>
            <person name="Palsikar V.B."/>
            <person name="Mitreva M."/>
            <person name="Wilson R.K."/>
        </authorList>
    </citation>
    <scope>NUCLEOTIDE SEQUENCE [LARGE SCALE GENOMIC DNA]</scope>
    <source>
        <strain evidence="2 3">ATCC 14665</strain>
    </source>
</reference>
<accession>U2RCN3</accession>
<dbReference type="Pfam" id="PF12802">
    <property type="entry name" value="MarR_2"/>
    <property type="match status" value="1"/>
</dbReference>
<dbReference type="AlphaFoldDB" id="U2RCN3"/>
<dbReference type="EMBL" id="AWVQ01000063">
    <property type="protein sequence ID" value="ERK72990.1"/>
    <property type="molecule type" value="Genomic_DNA"/>
</dbReference>
<protein>
    <recommendedName>
        <fullName evidence="1">HTH marR-type domain-containing protein</fullName>
    </recommendedName>
</protein>
<organism evidence="2 3">
    <name type="scientific">Leifsonia aquatica ATCC 14665</name>
    <dbReference type="NCBI Taxonomy" id="1358026"/>
    <lineage>
        <taxon>Bacteria</taxon>
        <taxon>Bacillati</taxon>
        <taxon>Actinomycetota</taxon>
        <taxon>Actinomycetes</taxon>
        <taxon>Micrococcales</taxon>
        <taxon>Microbacteriaceae</taxon>
        <taxon>Leifsonia</taxon>
    </lineage>
</organism>
<dbReference type="HOGENOM" id="CLU_2517863_0_0_11"/>
<dbReference type="InterPro" id="IPR036390">
    <property type="entry name" value="WH_DNA-bd_sf"/>
</dbReference>
<name>U2RCN3_LEIAQ</name>
<evidence type="ECO:0000259" key="1">
    <source>
        <dbReference type="Pfam" id="PF12802"/>
    </source>
</evidence>
<dbReference type="GO" id="GO:0003700">
    <property type="term" value="F:DNA-binding transcription factor activity"/>
    <property type="evidence" value="ECO:0007669"/>
    <property type="project" value="InterPro"/>
</dbReference>
<comment type="caution">
    <text evidence="2">The sequence shown here is derived from an EMBL/GenBank/DDBJ whole genome shotgun (WGS) entry which is preliminary data.</text>
</comment>
<feature type="non-terminal residue" evidence="2">
    <location>
        <position position="85"/>
    </location>
</feature>
<dbReference type="Gene3D" id="1.10.10.10">
    <property type="entry name" value="Winged helix-like DNA-binding domain superfamily/Winged helix DNA-binding domain"/>
    <property type="match status" value="1"/>
</dbReference>
<evidence type="ECO:0000313" key="3">
    <source>
        <dbReference type="Proteomes" id="UP000016605"/>
    </source>
</evidence>
<proteinExistence type="predicted"/>
<dbReference type="InterPro" id="IPR036388">
    <property type="entry name" value="WH-like_DNA-bd_sf"/>
</dbReference>
<evidence type="ECO:0000313" key="2">
    <source>
        <dbReference type="EMBL" id="ERK72990.1"/>
    </source>
</evidence>
<dbReference type="SUPFAM" id="SSF46785">
    <property type="entry name" value="Winged helix' DNA-binding domain"/>
    <property type="match status" value="1"/>
</dbReference>
<dbReference type="Proteomes" id="UP000016605">
    <property type="component" value="Unassembled WGS sequence"/>
</dbReference>
<feature type="domain" description="HTH marR-type" evidence="1">
    <location>
        <begin position="32"/>
        <end position="74"/>
    </location>
</feature>